<reference evidence="2 3" key="1">
    <citation type="submission" date="2014-02" db="EMBL/GenBank/DDBJ databases">
        <title>The small core and large imbalanced accessory genome model reveals a collaborative survival strategy of Sorangium cellulosum strains in nature.</title>
        <authorList>
            <person name="Han K."/>
            <person name="Peng R."/>
            <person name="Blom J."/>
            <person name="Li Y.-Z."/>
        </authorList>
    </citation>
    <scope>NUCLEOTIDE SEQUENCE [LARGE SCALE GENOMIC DNA]</scope>
    <source>
        <strain evidence="2 3">So0157-25</strain>
    </source>
</reference>
<comment type="caution">
    <text evidence="2">The sequence shown here is derived from an EMBL/GenBank/DDBJ whole genome shotgun (WGS) entry which is preliminary data.</text>
</comment>
<proteinExistence type="predicted"/>
<name>A0A150PHT8_SORCE</name>
<dbReference type="AlphaFoldDB" id="A0A150PHT8"/>
<evidence type="ECO:0000256" key="1">
    <source>
        <dbReference type="SAM" id="Coils"/>
    </source>
</evidence>
<dbReference type="Gene3D" id="1.20.1170.10">
    <property type="match status" value="1"/>
</dbReference>
<organism evidence="2 3">
    <name type="scientific">Sorangium cellulosum</name>
    <name type="common">Polyangium cellulosum</name>
    <dbReference type="NCBI Taxonomy" id="56"/>
    <lineage>
        <taxon>Bacteria</taxon>
        <taxon>Pseudomonadati</taxon>
        <taxon>Myxococcota</taxon>
        <taxon>Polyangia</taxon>
        <taxon>Polyangiales</taxon>
        <taxon>Polyangiaceae</taxon>
        <taxon>Sorangium</taxon>
    </lineage>
</organism>
<dbReference type="Proteomes" id="UP000075420">
    <property type="component" value="Unassembled WGS sequence"/>
</dbReference>
<keyword evidence="1" id="KW-0175">Coiled coil</keyword>
<feature type="coiled-coil region" evidence="1">
    <location>
        <begin position="149"/>
        <end position="176"/>
    </location>
</feature>
<evidence type="ECO:0000313" key="2">
    <source>
        <dbReference type="EMBL" id="KYF55222.1"/>
    </source>
</evidence>
<protein>
    <submittedName>
        <fullName evidence="2">Uncharacterized protein</fullName>
    </submittedName>
</protein>
<sequence length="354" mass="37981">MLSPTIFNTQDLLTRAFNEILRIDGYAITTQNTFVGKLASDPDWLTPVRSRIAMLAKAGASWTAERPDIWAGVLVPFVDYAAAFGGVAGEAPRTAAAWIDLLQEVLMPELDKAASGTSAADASLQAHHGELKSIQPLLADSINRGWQELAKEEQQMVEISAELSHLQDVIAELQSSITSTDISTGKAVVQSTVTMLYNVVSGTAASFSFLSMAGAAFTVGKTFYDIIHNTSEVADTLKQIAVLQLQASEQAQAAAGTKLVLQLLYHLELRFGAITNILPQIVTMWSNEREKLQLVIEALKSGADPATYFELATISVANSNWQAIKKFALQVQAAQTTAGPPVTLDPQQPSPAAP</sequence>
<evidence type="ECO:0000313" key="3">
    <source>
        <dbReference type="Proteomes" id="UP000075420"/>
    </source>
</evidence>
<gene>
    <name evidence="2" type="ORF">BE08_05725</name>
</gene>
<dbReference type="EMBL" id="JELY01001597">
    <property type="protein sequence ID" value="KYF55222.1"/>
    <property type="molecule type" value="Genomic_DNA"/>
</dbReference>
<accession>A0A150PHT8</accession>